<protein>
    <recommendedName>
        <fullName evidence="3">Bacterial sugar transferase domain-containing protein</fullName>
    </recommendedName>
</protein>
<reference evidence="4 5" key="1">
    <citation type="journal article" date="2016" name="Nat. Commun.">
        <title>Thousands of microbial genomes shed light on interconnected biogeochemical processes in an aquifer system.</title>
        <authorList>
            <person name="Anantharaman K."/>
            <person name="Brown C.T."/>
            <person name="Hug L.A."/>
            <person name="Sharon I."/>
            <person name="Castelle C.J."/>
            <person name="Probst A.J."/>
            <person name="Thomas B.C."/>
            <person name="Singh A."/>
            <person name="Wilkins M.J."/>
            <person name="Karaoz U."/>
            <person name="Brodie E.L."/>
            <person name="Williams K.H."/>
            <person name="Hubbard S.S."/>
            <person name="Banfield J.F."/>
        </authorList>
    </citation>
    <scope>NUCLEOTIDE SEQUENCE [LARGE SCALE GENOMIC DNA]</scope>
</reference>
<dbReference type="PANTHER" id="PTHR30576:SF0">
    <property type="entry name" value="UNDECAPRENYL-PHOSPHATE N-ACETYLGALACTOSAMINYL 1-PHOSPHATE TRANSFERASE-RELATED"/>
    <property type="match status" value="1"/>
</dbReference>
<dbReference type="InterPro" id="IPR003362">
    <property type="entry name" value="Bact_transf"/>
</dbReference>
<dbReference type="EMBL" id="MEWW01000002">
    <property type="protein sequence ID" value="OGC85223.1"/>
    <property type="molecule type" value="Genomic_DNA"/>
</dbReference>
<dbReference type="PANTHER" id="PTHR30576">
    <property type="entry name" value="COLANIC BIOSYNTHESIS UDP-GLUCOSE LIPID CARRIER TRANSFERASE"/>
    <property type="match status" value="1"/>
</dbReference>
<gene>
    <name evidence="4" type="ORF">A3F55_01385</name>
</gene>
<organism evidence="4 5">
    <name type="scientific">Candidatus Adlerbacteria bacterium RIFCSPHIGHO2_12_FULL_53_18</name>
    <dbReference type="NCBI Taxonomy" id="1797242"/>
    <lineage>
        <taxon>Bacteria</taxon>
        <taxon>Candidatus Adleribacteriota</taxon>
    </lineage>
</organism>
<feature type="transmembrane region" description="Helical" evidence="2">
    <location>
        <begin position="263"/>
        <end position="284"/>
    </location>
</feature>
<keyword evidence="2" id="KW-0812">Transmembrane</keyword>
<name>A0A1F4XVU9_9BACT</name>
<keyword evidence="2" id="KW-1133">Transmembrane helix</keyword>
<evidence type="ECO:0000313" key="4">
    <source>
        <dbReference type="EMBL" id="OGC85223.1"/>
    </source>
</evidence>
<feature type="transmembrane region" description="Helical" evidence="2">
    <location>
        <begin position="77"/>
        <end position="102"/>
    </location>
</feature>
<dbReference type="Pfam" id="PF02397">
    <property type="entry name" value="Bac_transf"/>
    <property type="match status" value="1"/>
</dbReference>
<feature type="transmembrane region" description="Helical" evidence="2">
    <location>
        <begin position="9"/>
        <end position="30"/>
    </location>
</feature>
<feature type="domain" description="Bacterial sugar transferase" evidence="3">
    <location>
        <begin position="258"/>
        <end position="443"/>
    </location>
</feature>
<comment type="caution">
    <text evidence="4">The sequence shown here is derived from an EMBL/GenBank/DDBJ whole genome shotgun (WGS) entry which is preliminary data.</text>
</comment>
<dbReference type="GO" id="GO:0016780">
    <property type="term" value="F:phosphotransferase activity, for other substituted phosphate groups"/>
    <property type="evidence" value="ECO:0007669"/>
    <property type="project" value="TreeGrafter"/>
</dbReference>
<evidence type="ECO:0000313" key="5">
    <source>
        <dbReference type="Proteomes" id="UP000178091"/>
    </source>
</evidence>
<evidence type="ECO:0000256" key="2">
    <source>
        <dbReference type="SAM" id="Phobius"/>
    </source>
</evidence>
<evidence type="ECO:0000259" key="3">
    <source>
        <dbReference type="Pfam" id="PF02397"/>
    </source>
</evidence>
<keyword evidence="2" id="KW-0472">Membrane</keyword>
<evidence type="ECO:0000256" key="1">
    <source>
        <dbReference type="ARBA" id="ARBA00006464"/>
    </source>
</evidence>
<feature type="transmembrane region" description="Helical" evidence="2">
    <location>
        <begin position="108"/>
        <end position="127"/>
    </location>
</feature>
<dbReference type="Proteomes" id="UP000178091">
    <property type="component" value="Unassembled WGS sequence"/>
</dbReference>
<dbReference type="AlphaFoldDB" id="A0A1F4XVU9"/>
<proteinExistence type="inferred from homology"/>
<feature type="transmembrane region" description="Helical" evidence="2">
    <location>
        <begin position="45"/>
        <end position="65"/>
    </location>
</feature>
<comment type="similarity">
    <text evidence="1">Belongs to the bacterial sugar transferase family.</text>
</comment>
<sequence>MATVFRPRTLVLFVGDILFFVAALFVTLFLRTGELPTEEIFMLHLRPFAILFAVWVVVFFIAGLYESRSIILARRALSSTLLVAQTFNVVIAAVFFYLPLFAIAPKTILFIYLFVSFLLILFWRAVLFPRLGIQKPEPALVVGGRAEVLELAEALAHAPMAPARIAEIIKPGSSPLKARVEEALHKHQARFIIADFGDKEVSSAFPEMYNFMSRGVRFFDALTLYEEVFGRIPLSILNDQWFARNMSRSAHVLYDSVKRLMDITIALPAALLSLVFYPFIILAIKLNDGGPAIISMPRVGEGGHVFNFYKFRSMSGNDKGIYGQDGNSKLHVTRVGKFLRISRLDEIPQLWNLLRGDLSCVGPRPEVPTLVRLYEKEIPYYGVRHLIKPGLSGWAQLYHDNHPHHGSDVGATREKLSYDLYYLKHRSLTLDLVIILKTIKKLLTRSGV</sequence>
<accession>A0A1F4XVU9</accession>